<name>A0A6V8NBR4_9BACT</name>
<feature type="domain" description="HTH tetR-type" evidence="3">
    <location>
        <begin position="4"/>
        <end position="64"/>
    </location>
</feature>
<evidence type="ECO:0000256" key="1">
    <source>
        <dbReference type="ARBA" id="ARBA00023125"/>
    </source>
</evidence>
<comment type="caution">
    <text evidence="4">The sequence shown here is derived from an EMBL/GenBank/DDBJ whole genome shotgun (WGS) entry which is preliminary data.</text>
</comment>
<dbReference type="Proteomes" id="UP000587586">
    <property type="component" value="Unassembled WGS sequence"/>
</dbReference>
<organism evidence="4 5">
    <name type="scientific">Geomonas limicola</name>
    <dbReference type="NCBI Taxonomy" id="2740186"/>
    <lineage>
        <taxon>Bacteria</taxon>
        <taxon>Pseudomonadati</taxon>
        <taxon>Thermodesulfobacteriota</taxon>
        <taxon>Desulfuromonadia</taxon>
        <taxon>Geobacterales</taxon>
        <taxon>Geobacteraceae</taxon>
        <taxon>Geomonas</taxon>
    </lineage>
</organism>
<evidence type="ECO:0000256" key="2">
    <source>
        <dbReference type="PROSITE-ProRule" id="PRU00335"/>
    </source>
</evidence>
<dbReference type="PANTHER" id="PTHR30328">
    <property type="entry name" value="TRANSCRIPTIONAL REPRESSOR"/>
    <property type="match status" value="1"/>
</dbReference>
<keyword evidence="1 2" id="KW-0238">DNA-binding</keyword>
<feature type="DNA-binding region" description="H-T-H motif" evidence="2">
    <location>
        <begin position="27"/>
        <end position="46"/>
    </location>
</feature>
<dbReference type="SUPFAM" id="SSF46689">
    <property type="entry name" value="Homeodomain-like"/>
    <property type="match status" value="1"/>
</dbReference>
<evidence type="ECO:0000313" key="5">
    <source>
        <dbReference type="Proteomes" id="UP000587586"/>
    </source>
</evidence>
<dbReference type="AlphaFoldDB" id="A0A6V8NBR4"/>
<sequence length="206" mass="23347">MAPQTTKEMLLAAATEMFAEYGYNQVSVRDICRKCNTSISMITYHFGGKEGLYQKVLRKQFSCYSAIRRLAADKSSPLVRLEKYVIWALDRHRTSPHFSKIYLRELMSPSGYYETHLKPLVLKSKQCLMKILDDGMRQGDITDKIDPEAMAHIISTTINCIGIYSDIHSQQSPVLGSRDPIDARDILALLRPGIKARTCTEPCHST</sequence>
<reference evidence="5" key="1">
    <citation type="submission" date="2020-06" db="EMBL/GenBank/DDBJ databases">
        <title>Draft genomic sequecing of Geomonas sp. Red745.</title>
        <authorList>
            <person name="Itoh H."/>
            <person name="Xu Z.X."/>
            <person name="Ushijima N."/>
            <person name="Masuda Y."/>
            <person name="Shiratori Y."/>
            <person name="Senoo K."/>
        </authorList>
    </citation>
    <scope>NUCLEOTIDE SEQUENCE [LARGE SCALE GENOMIC DNA]</scope>
    <source>
        <strain evidence="5">Red745</strain>
    </source>
</reference>
<dbReference type="RefSeq" id="WP_183361853.1">
    <property type="nucleotide sequence ID" value="NZ_BLXZ01000005.1"/>
</dbReference>
<dbReference type="SUPFAM" id="SSF48498">
    <property type="entry name" value="Tetracyclin repressor-like, C-terminal domain"/>
    <property type="match status" value="1"/>
</dbReference>
<dbReference type="PANTHER" id="PTHR30328:SF54">
    <property type="entry name" value="HTH-TYPE TRANSCRIPTIONAL REPRESSOR SCO4008"/>
    <property type="match status" value="1"/>
</dbReference>
<gene>
    <name evidence="4" type="ORF">GMLC_28630</name>
</gene>
<proteinExistence type="predicted"/>
<dbReference type="Gene3D" id="1.10.357.10">
    <property type="entry name" value="Tetracycline Repressor, domain 2"/>
    <property type="match status" value="1"/>
</dbReference>
<dbReference type="PRINTS" id="PR00455">
    <property type="entry name" value="HTHTETR"/>
</dbReference>
<dbReference type="GO" id="GO:0045892">
    <property type="term" value="P:negative regulation of DNA-templated transcription"/>
    <property type="evidence" value="ECO:0007669"/>
    <property type="project" value="InterPro"/>
</dbReference>
<dbReference type="Pfam" id="PF00440">
    <property type="entry name" value="TetR_N"/>
    <property type="match status" value="1"/>
</dbReference>
<dbReference type="EMBL" id="BLXZ01000005">
    <property type="protein sequence ID" value="GFO69284.1"/>
    <property type="molecule type" value="Genomic_DNA"/>
</dbReference>
<protein>
    <recommendedName>
        <fullName evidence="3">HTH tetR-type domain-containing protein</fullName>
    </recommendedName>
</protein>
<dbReference type="InterPro" id="IPR009057">
    <property type="entry name" value="Homeodomain-like_sf"/>
</dbReference>
<dbReference type="InterPro" id="IPR001647">
    <property type="entry name" value="HTH_TetR"/>
</dbReference>
<dbReference type="InterPro" id="IPR050109">
    <property type="entry name" value="HTH-type_TetR-like_transc_reg"/>
</dbReference>
<accession>A0A6V8NBR4</accession>
<dbReference type="PROSITE" id="PS50977">
    <property type="entry name" value="HTH_TETR_2"/>
    <property type="match status" value="1"/>
</dbReference>
<dbReference type="Gene3D" id="1.10.10.60">
    <property type="entry name" value="Homeodomain-like"/>
    <property type="match status" value="1"/>
</dbReference>
<keyword evidence="5" id="KW-1185">Reference proteome</keyword>
<dbReference type="GO" id="GO:0003677">
    <property type="term" value="F:DNA binding"/>
    <property type="evidence" value="ECO:0007669"/>
    <property type="project" value="UniProtKB-UniRule"/>
</dbReference>
<dbReference type="InterPro" id="IPR036271">
    <property type="entry name" value="Tet_transcr_reg_TetR-rel_C_sf"/>
</dbReference>
<evidence type="ECO:0000259" key="3">
    <source>
        <dbReference type="PROSITE" id="PS50977"/>
    </source>
</evidence>
<evidence type="ECO:0000313" key="4">
    <source>
        <dbReference type="EMBL" id="GFO69284.1"/>
    </source>
</evidence>